<dbReference type="AlphaFoldDB" id="F6TFC4"/>
<dbReference type="STRING" id="7719.ENSCINP00000009284"/>
<dbReference type="Proteomes" id="UP000008144">
    <property type="component" value="Chromosome 8"/>
</dbReference>
<evidence type="ECO:0000256" key="1">
    <source>
        <dbReference type="ARBA" id="ARBA00022614"/>
    </source>
</evidence>
<accession>F6TFC4</accession>
<dbReference type="InterPro" id="IPR000372">
    <property type="entry name" value="LRRNT"/>
</dbReference>
<dbReference type="PANTHER" id="PTHR45712:SF31">
    <property type="entry name" value="PODOCAN"/>
    <property type="match status" value="1"/>
</dbReference>
<evidence type="ECO:0000313" key="7">
    <source>
        <dbReference type="Proteomes" id="UP000008144"/>
    </source>
</evidence>
<keyword evidence="7" id="KW-1185">Reference proteome</keyword>
<name>F6TFC4_CIOIN</name>
<feature type="domain" description="LRRNT" evidence="5">
    <location>
        <begin position="32"/>
        <end position="65"/>
    </location>
</feature>
<reference evidence="7" key="1">
    <citation type="journal article" date="2002" name="Science">
        <title>The draft genome of Ciona intestinalis: insights into chordate and vertebrate origins.</title>
        <authorList>
            <person name="Dehal P."/>
            <person name="Satou Y."/>
            <person name="Campbell R.K."/>
            <person name="Chapman J."/>
            <person name="Degnan B."/>
            <person name="De Tomaso A."/>
            <person name="Davidson B."/>
            <person name="Di Gregorio A."/>
            <person name="Gelpke M."/>
            <person name="Goodstein D.M."/>
            <person name="Harafuji N."/>
            <person name="Hastings K.E."/>
            <person name="Ho I."/>
            <person name="Hotta K."/>
            <person name="Huang W."/>
            <person name="Kawashima T."/>
            <person name="Lemaire P."/>
            <person name="Martinez D."/>
            <person name="Meinertzhagen I.A."/>
            <person name="Necula S."/>
            <person name="Nonaka M."/>
            <person name="Putnam N."/>
            <person name="Rash S."/>
            <person name="Saiga H."/>
            <person name="Satake M."/>
            <person name="Terry A."/>
            <person name="Yamada L."/>
            <person name="Wang H.G."/>
            <person name="Awazu S."/>
            <person name="Azumi K."/>
            <person name="Boore J."/>
            <person name="Branno M."/>
            <person name="Chin-Bow S."/>
            <person name="DeSantis R."/>
            <person name="Doyle S."/>
            <person name="Francino P."/>
            <person name="Keys D.N."/>
            <person name="Haga S."/>
            <person name="Hayashi H."/>
            <person name="Hino K."/>
            <person name="Imai K.S."/>
            <person name="Inaba K."/>
            <person name="Kano S."/>
            <person name="Kobayashi K."/>
            <person name="Kobayashi M."/>
            <person name="Lee B.I."/>
            <person name="Makabe K.W."/>
            <person name="Manohar C."/>
            <person name="Matassi G."/>
            <person name="Medina M."/>
            <person name="Mochizuki Y."/>
            <person name="Mount S."/>
            <person name="Morishita T."/>
            <person name="Miura S."/>
            <person name="Nakayama A."/>
            <person name="Nishizaka S."/>
            <person name="Nomoto H."/>
            <person name="Ohta F."/>
            <person name="Oishi K."/>
            <person name="Rigoutsos I."/>
            <person name="Sano M."/>
            <person name="Sasaki A."/>
            <person name="Sasakura Y."/>
            <person name="Shoguchi E."/>
            <person name="Shin-i T."/>
            <person name="Spagnuolo A."/>
            <person name="Stainier D."/>
            <person name="Suzuki M.M."/>
            <person name="Tassy O."/>
            <person name="Takatori N."/>
            <person name="Tokuoka M."/>
            <person name="Yagi K."/>
            <person name="Yoshizaki F."/>
            <person name="Wada S."/>
            <person name="Zhang C."/>
            <person name="Hyatt P.D."/>
            <person name="Larimer F."/>
            <person name="Detter C."/>
            <person name="Doggett N."/>
            <person name="Glavina T."/>
            <person name="Hawkins T."/>
            <person name="Richardson P."/>
            <person name="Lucas S."/>
            <person name="Kohara Y."/>
            <person name="Levine M."/>
            <person name="Satoh N."/>
            <person name="Rokhsar D.S."/>
        </authorList>
    </citation>
    <scope>NUCLEOTIDE SEQUENCE [LARGE SCALE GENOMIC DNA]</scope>
</reference>
<dbReference type="GeneTree" id="ENSGT00940000164427"/>
<sequence length="542" mass="61818">MCAFLWATALASYKVGSQTEYQRLVFKGDGLACPDSCHCSSPERVDCSEADLQFVPSNISGSTVYLILTNNKLEALSSECFTECPLVQTLDLQWNMISEEGLPPSTFAPLSNLYHLILSNNRLRKVPAGLPDSLLTLHLAGNEIKRIDPAALALKSQLRNLYLHNNRLADDGIRRGIFRSLRKLVEMTLSSNQITRMPLIPDSAEMVYLQNNSLQELPPGTFRHKRNVRVLFLQRNNISSDGIKRKSFAGLRGVEYLDLSRNSLREIPHHLPRSLNRLHLEGNEITRVSRNATSRLKKLKYLLLHQNNIRSGGIESGALRNLHNLHTLRMFGNHLTEIPEPLPKRIHCLILLNNKIRSISNKVFQHTRTLQELDLRYNKLTNKRIARGTFRKLKSANRIDLSGNQLRAVPGLPRNVTTLLLNRNHIKKIPLRSFSRMPYLKQLGMADNRIRSEGIPLNAFKVNTNIQVLDLSSNELVRLPRFFPPNVEYLYLQNNKITEIRKMAFFSAPKLKGIFLQDNLLLPETVFRSAFTGLKSLHRVEI</sequence>
<dbReference type="GO" id="GO:0005615">
    <property type="term" value="C:extracellular space"/>
    <property type="evidence" value="ECO:0000318"/>
    <property type="project" value="GO_Central"/>
</dbReference>
<dbReference type="PROSITE" id="PS51450">
    <property type="entry name" value="LRR"/>
    <property type="match status" value="1"/>
</dbReference>
<evidence type="ECO:0000256" key="4">
    <source>
        <dbReference type="ARBA" id="ARBA00023180"/>
    </source>
</evidence>
<keyword evidence="2" id="KW-0732">Signal</keyword>
<dbReference type="SUPFAM" id="SSF52047">
    <property type="entry name" value="RNI-like"/>
    <property type="match status" value="1"/>
</dbReference>
<evidence type="ECO:0000256" key="3">
    <source>
        <dbReference type="ARBA" id="ARBA00022737"/>
    </source>
</evidence>
<dbReference type="InParanoid" id="F6TFC4"/>
<dbReference type="SMART" id="SM00369">
    <property type="entry name" value="LRR_TYP"/>
    <property type="match status" value="12"/>
</dbReference>
<dbReference type="PANTHER" id="PTHR45712">
    <property type="entry name" value="AGAP008170-PA"/>
    <property type="match status" value="1"/>
</dbReference>
<reference evidence="6" key="4">
    <citation type="submission" date="2025-09" db="UniProtKB">
        <authorList>
            <consortium name="Ensembl"/>
        </authorList>
    </citation>
    <scope>IDENTIFICATION</scope>
</reference>
<dbReference type="SMART" id="SM00013">
    <property type="entry name" value="LRRNT"/>
    <property type="match status" value="1"/>
</dbReference>
<keyword evidence="1" id="KW-0433">Leucine-rich repeat</keyword>
<dbReference type="Gene3D" id="3.80.10.10">
    <property type="entry name" value="Ribonuclease Inhibitor"/>
    <property type="match status" value="5"/>
</dbReference>
<reference evidence="6" key="3">
    <citation type="submission" date="2025-08" db="UniProtKB">
        <authorList>
            <consortium name="Ensembl"/>
        </authorList>
    </citation>
    <scope>IDENTIFICATION</scope>
</reference>
<dbReference type="OMA" id="CAADSDF"/>
<organism evidence="6 7">
    <name type="scientific">Ciona intestinalis</name>
    <name type="common">Transparent sea squirt</name>
    <name type="synonym">Ascidia intestinalis</name>
    <dbReference type="NCBI Taxonomy" id="7719"/>
    <lineage>
        <taxon>Eukaryota</taxon>
        <taxon>Metazoa</taxon>
        <taxon>Chordata</taxon>
        <taxon>Tunicata</taxon>
        <taxon>Ascidiacea</taxon>
        <taxon>Phlebobranchia</taxon>
        <taxon>Cionidae</taxon>
        <taxon>Ciona</taxon>
    </lineage>
</organism>
<dbReference type="Pfam" id="PF13855">
    <property type="entry name" value="LRR_8"/>
    <property type="match status" value="6"/>
</dbReference>
<dbReference type="SUPFAM" id="SSF52058">
    <property type="entry name" value="L domain-like"/>
    <property type="match status" value="1"/>
</dbReference>
<dbReference type="InterPro" id="IPR032675">
    <property type="entry name" value="LRR_dom_sf"/>
</dbReference>
<evidence type="ECO:0000259" key="5">
    <source>
        <dbReference type="SMART" id="SM00013"/>
    </source>
</evidence>
<dbReference type="InterPro" id="IPR050333">
    <property type="entry name" value="SLRP"/>
</dbReference>
<reference evidence="6" key="2">
    <citation type="journal article" date="2008" name="Genome Biol.">
        <title>Improved genome assembly and evidence-based global gene model set for the chordate Ciona intestinalis: new insight into intron and operon populations.</title>
        <authorList>
            <person name="Satou Y."/>
            <person name="Mineta K."/>
            <person name="Ogasawara M."/>
            <person name="Sasakura Y."/>
            <person name="Shoguchi E."/>
            <person name="Ueno K."/>
            <person name="Yamada L."/>
            <person name="Matsumoto J."/>
            <person name="Wasserscheid J."/>
            <person name="Dewar K."/>
            <person name="Wiley G.B."/>
            <person name="Macmil S.L."/>
            <person name="Roe B.A."/>
            <person name="Zeller R.W."/>
            <person name="Hastings K.E."/>
            <person name="Lemaire P."/>
            <person name="Lindquist E."/>
            <person name="Endo T."/>
            <person name="Hotta K."/>
            <person name="Inaba K."/>
        </authorList>
    </citation>
    <scope>NUCLEOTIDE SEQUENCE [LARGE SCALE GENOMIC DNA]</scope>
    <source>
        <strain evidence="6">wild type</strain>
    </source>
</reference>
<protein>
    <recommendedName>
        <fullName evidence="5">LRRNT domain-containing protein</fullName>
    </recommendedName>
</protein>
<proteinExistence type="predicted"/>
<dbReference type="EMBL" id="EAAA01002644">
    <property type="status" value="NOT_ANNOTATED_CDS"/>
    <property type="molecule type" value="Genomic_DNA"/>
</dbReference>
<dbReference type="Ensembl" id="ENSCINT00000009284.3">
    <property type="protein sequence ID" value="ENSCINP00000009284.3"/>
    <property type="gene ID" value="ENSCING00000004487.3"/>
</dbReference>
<evidence type="ECO:0000256" key="2">
    <source>
        <dbReference type="ARBA" id="ARBA00022729"/>
    </source>
</evidence>
<dbReference type="InterPro" id="IPR003591">
    <property type="entry name" value="Leu-rich_rpt_typical-subtyp"/>
</dbReference>
<dbReference type="SMART" id="SM00364">
    <property type="entry name" value="LRR_BAC"/>
    <property type="match status" value="5"/>
</dbReference>
<keyword evidence="4" id="KW-0325">Glycoprotein</keyword>
<dbReference type="HOGENOM" id="CLU_000288_186_3_1"/>
<dbReference type="InterPro" id="IPR001611">
    <property type="entry name" value="Leu-rich_rpt"/>
</dbReference>
<keyword evidence="3" id="KW-0677">Repeat</keyword>
<evidence type="ECO:0000313" key="6">
    <source>
        <dbReference type="Ensembl" id="ENSCINP00000009284.3"/>
    </source>
</evidence>